<protein>
    <submittedName>
        <fullName evidence="4">RNA-binding 34</fullName>
    </submittedName>
</protein>
<dbReference type="CDD" id="cd12394">
    <property type="entry name" value="RRM1_RBM34"/>
    <property type="match status" value="1"/>
</dbReference>
<dbReference type="InterPro" id="IPR000504">
    <property type="entry name" value="RRM_dom"/>
</dbReference>
<dbReference type="PANTHER" id="PTHR23236:SF119">
    <property type="entry name" value="NUCLEAR RNA-BINDING PROTEIN SART-3"/>
    <property type="match status" value="1"/>
</dbReference>
<evidence type="ECO:0000256" key="1">
    <source>
        <dbReference type="ARBA" id="ARBA00022737"/>
    </source>
</evidence>
<dbReference type="InterPro" id="IPR035979">
    <property type="entry name" value="RBD_domain_sf"/>
</dbReference>
<sequence length="194" mass="21832">MAAEATFLGGYKVGLISASLSAKSEKEGKKKKRDSSFLFDSGEVAQPTFIPVKKKKKIKSEDNVAKQNVPDAAADNEDENKQTRKMSKTPKNKSCDDDSERLARTIFVGNLPLSMTRKDLKKFFKKYGEIESARLRSVAVPDLKTSKKVAAIKKSFNPNRDNMNGYVVFKDKQSVEKALARCDFCLPMYVKEYR</sequence>
<evidence type="ECO:0000313" key="5">
    <source>
        <dbReference type="Proteomes" id="UP001152795"/>
    </source>
</evidence>
<proteinExistence type="predicted"/>
<name>A0A6S7ILK0_PARCT</name>
<dbReference type="EMBL" id="CACRXK020009768">
    <property type="protein sequence ID" value="CAB4017919.1"/>
    <property type="molecule type" value="Genomic_DNA"/>
</dbReference>
<evidence type="ECO:0000256" key="3">
    <source>
        <dbReference type="SAM" id="MobiDB-lite"/>
    </source>
</evidence>
<keyword evidence="1" id="KW-0677">Repeat</keyword>
<dbReference type="Pfam" id="PF00076">
    <property type="entry name" value="RRM_1"/>
    <property type="match status" value="1"/>
</dbReference>
<dbReference type="InterPro" id="IPR012677">
    <property type="entry name" value="Nucleotide-bd_a/b_plait_sf"/>
</dbReference>
<reference evidence="4" key="1">
    <citation type="submission" date="2020-04" db="EMBL/GenBank/DDBJ databases">
        <authorList>
            <person name="Alioto T."/>
            <person name="Alioto T."/>
            <person name="Gomez Garrido J."/>
        </authorList>
    </citation>
    <scope>NUCLEOTIDE SEQUENCE</scope>
    <source>
        <strain evidence="4">A484AB</strain>
    </source>
</reference>
<dbReference type="SUPFAM" id="SSF54928">
    <property type="entry name" value="RNA-binding domain, RBD"/>
    <property type="match status" value="1"/>
</dbReference>
<keyword evidence="5" id="KW-1185">Reference proteome</keyword>
<dbReference type="PANTHER" id="PTHR23236">
    <property type="entry name" value="EUKARYOTIC TRANSLATION INITIATION FACTOR 4B/4H"/>
    <property type="match status" value="1"/>
</dbReference>
<accession>A0A6S7ILK0</accession>
<keyword evidence="2" id="KW-0694">RNA-binding</keyword>
<comment type="caution">
    <text evidence="4">The sequence shown here is derived from an EMBL/GenBank/DDBJ whole genome shotgun (WGS) entry which is preliminary data.</text>
</comment>
<dbReference type="GO" id="GO:0003723">
    <property type="term" value="F:RNA binding"/>
    <property type="evidence" value="ECO:0007669"/>
    <property type="project" value="UniProtKB-UniRule"/>
</dbReference>
<gene>
    <name evidence="4" type="ORF">PACLA_8A016599</name>
</gene>
<dbReference type="SMART" id="SM00360">
    <property type="entry name" value="RRM"/>
    <property type="match status" value="1"/>
</dbReference>
<evidence type="ECO:0000256" key="2">
    <source>
        <dbReference type="ARBA" id="ARBA00022884"/>
    </source>
</evidence>
<evidence type="ECO:0000313" key="4">
    <source>
        <dbReference type="EMBL" id="CAB4017919.1"/>
    </source>
</evidence>
<dbReference type="OrthoDB" id="442677at2759"/>
<dbReference type="PROSITE" id="PS50102">
    <property type="entry name" value="RRM"/>
    <property type="match status" value="1"/>
</dbReference>
<feature type="region of interest" description="Disordered" evidence="3">
    <location>
        <begin position="56"/>
        <end position="97"/>
    </location>
</feature>
<dbReference type="Gene3D" id="3.30.70.330">
    <property type="match status" value="1"/>
</dbReference>
<dbReference type="AlphaFoldDB" id="A0A6S7ILK0"/>
<organism evidence="4 5">
    <name type="scientific">Paramuricea clavata</name>
    <name type="common">Red gorgonian</name>
    <name type="synonym">Violescent sea-whip</name>
    <dbReference type="NCBI Taxonomy" id="317549"/>
    <lineage>
        <taxon>Eukaryota</taxon>
        <taxon>Metazoa</taxon>
        <taxon>Cnidaria</taxon>
        <taxon>Anthozoa</taxon>
        <taxon>Octocorallia</taxon>
        <taxon>Malacalcyonacea</taxon>
        <taxon>Plexauridae</taxon>
        <taxon>Paramuricea</taxon>
    </lineage>
</organism>
<dbReference type="Proteomes" id="UP001152795">
    <property type="component" value="Unassembled WGS sequence"/>
</dbReference>